<organism evidence="1 2">
    <name type="scientific">Heterorhabditis bacteriophora</name>
    <name type="common">Entomopathogenic nematode worm</name>
    <dbReference type="NCBI Taxonomy" id="37862"/>
    <lineage>
        <taxon>Eukaryota</taxon>
        <taxon>Metazoa</taxon>
        <taxon>Ecdysozoa</taxon>
        <taxon>Nematoda</taxon>
        <taxon>Chromadorea</taxon>
        <taxon>Rhabditida</taxon>
        <taxon>Rhabditina</taxon>
        <taxon>Rhabditomorpha</taxon>
        <taxon>Strongyloidea</taxon>
        <taxon>Heterorhabditidae</taxon>
        <taxon>Heterorhabditis</taxon>
    </lineage>
</organism>
<proteinExistence type="predicted"/>
<dbReference type="WBParaSite" id="Hba_06082">
    <property type="protein sequence ID" value="Hba_06082"/>
    <property type="gene ID" value="Hba_06082"/>
</dbReference>
<name>A0A1I7WLQ9_HETBA</name>
<protein>
    <submittedName>
        <fullName evidence="2">Uncharacterized protein</fullName>
    </submittedName>
</protein>
<keyword evidence="1" id="KW-1185">Reference proteome</keyword>
<sequence length="49" mass="5948">MVVALLLQFCSIDAYTRFTSRWKQFLPKKSSKTTALFYKFIFTYFSFLY</sequence>
<evidence type="ECO:0000313" key="1">
    <source>
        <dbReference type="Proteomes" id="UP000095283"/>
    </source>
</evidence>
<accession>A0A1I7WLQ9</accession>
<dbReference type="AlphaFoldDB" id="A0A1I7WLQ9"/>
<evidence type="ECO:0000313" key="2">
    <source>
        <dbReference type="WBParaSite" id="Hba_06082"/>
    </source>
</evidence>
<dbReference type="Proteomes" id="UP000095283">
    <property type="component" value="Unplaced"/>
</dbReference>
<reference evidence="2" key="1">
    <citation type="submission" date="2016-11" db="UniProtKB">
        <authorList>
            <consortium name="WormBaseParasite"/>
        </authorList>
    </citation>
    <scope>IDENTIFICATION</scope>
</reference>